<keyword evidence="5 7" id="KW-0520">NAD</keyword>
<sequence length="341" mass="35796">MTVTPFPLAVSLGDPAGIGPEIIVRSYLKLRSEASAYPFFVVGGVEVLRGAAQRYGFDCPIIPIAQPHEAPMAFHAGLPVMAGLDVPYTPGKPTRLGAKLALTSLEWATRFAGRGEAAGLVTAPVAKAALMEVGFDFPGQTEFLARACNLSEKDAVMMLAGPSLRTVPLTVHIALSEVPKQLTSDLITHRARIVASGLSRDFGIKAPRLAIAGLNPHSGEDGQFGNEEARIIEPAIATLRSEGLDVIGPVPGDALFTPRIRKTYDAALCMYHDQALIPLKALEFDEGVNVTLGLPIIRTSPDHGTAFDIADRGIADAGAMCAALRMAGACASARQASTAHG</sequence>
<gene>
    <name evidence="7 8" type="primary">pdxA</name>
    <name evidence="8" type="ORF">FGU71_10165</name>
</gene>
<dbReference type="NCBIfam" id="TIGR00557">
    <property type="entry name" value="pdxA"/>
    <property type="match status" value="1"/>
</dbReference>
<dbReference type="NCBIfam" id="NF003699">
    <property type="entry name" value="PRK05312.1"/>
    <property type="match status" value="1"/>
</dbReference>
<dbReference type="OrthoDB" id="9801783at2"/>
<dbReference type="GO" id="GO:0042823">
    <property type="term" value="P:pyridoxal phosphate biosynthetic process"/>
    <property type="evidence" value="ECO:0007669"/>
    <property type="project" value="UniProtKB-UniRule"/>
</dbReference>
<feature type="binding site" evidence="7">
    <location>
        <position position="141"/>
    </location>
    <ligand>
        <name>substrate</name>
    </ligand>
</feature>
<keyword evidence="6 7" id="KW-0664">Pyridoxine biosynthesis</keyword>
<comment type="caution">
    <text evidence="8">The sequence shown here is derived from an EMBL/GenBank/DDBJ whole genome shotgun (WGS) entry which is preliminary data.</text>
</comment>
<comment type="function">
    <text evidence="7">Catalyzes the NAD(P)-dependent oxidation of 4-(phosphooxy)-L-threonine (HTP) into 2-amino-3-oxo-4-(phosphooxy)butyric acid which spontaneously decarboxylates to form 3-amino-2-oxopropyl phosphate (AHAP).</text>
</comment>
<protein>
    <recommendedName>
        <fullName evidence="7">4-hydroxythreonine-4-phosphate dehydrogenase</fullName>
        <ecNumber evidence="7">1.1.1.262</ecNumber>
    </recommendedName>
    <alternativeName>
        <fullName evidence="7">4-(phosphohydroxy)-L-threonine dehydrogenase</fullName>
    </alternativeName>
</protein>
<dbReference type="GO" id="GO:0008615">
    <property type="term" value="P:pyridoxine biosynthetic process"/>
    <property type="evidence" value="ECO:0007669"/>
    <property type="project" value="UniProtKB-UniRule"/>
</dbReference>
<feature type="binding site" evidence="7">
    <location>
        <position position="280"/>
    </location>
    <ligand>
        <name>substrate</name>
    </ligand>
</feature>
<comment type="miscellaneous">
    <text evidence="7">The active site is located at the dimer interface.</text>
</comment>
<evidence type="ECO:0000313" key="8">
    <source>
        <dbReference type="EMBL" id="TRD12188.1"/>
    </source>
</evidence>
<comment type="catalytic activity">
    <reaction evidence="7">
        <text>4-(phosphooxy)-L-threonine + NAD(+) = 3-amino-2-oxopropyl phosphate + CO2 + NADH</text>
        <dbReference type="Rhea" id="RHEA:32275"/>
        <dbReference type="ChEBI" id="CHEBI:16526"/>
        <dbReference type="ChEBI" id="CHEBI:57279"/>
        <dbReference type="ChEBI" id="CHEBI:57540"/>
        <dbReference type="ChEBI" id="CHEBI:57945"/>
        <dbReference type="ChEBI" id="CHEBI:58452"/>
        <dbReference type="EC" id="1.1.1.262"/>
    </reaction>
</comment>
<comment type="caution">
    <text evidence="7">Lacks conserved residue(s) required for the propagation of feature annotation.</text>
</comment>
<feature type="binding site" evidence="7">
    <location>
        <position position="272"/>
    </location>
    <ligand>
        <name>a divalent metal cation</name>
        <dbReference type="ChEBI" id="CHEBI:60240"/>
        <note>ligand shared between dimeric partners</note>
    </ligand>
</feature>
<evidence type="ECO:0000256" key="2">
    <source>
        <dbReference type="ARBA" id="ARBA00022723"/>
    </source>
</evidence>
<dbReference type="GO" id="GO:0000287">
    <property type="term" value="F:magnesium ion binding"/>
    <property type="evidence" value="ECO:0007669"/>
    <property type="project" value="UniProtKB-UniRule"/>
</dbReference>
<comment type="subunit">
    <text evidence="7">Homodimer.</text>
</comment>
<keyword evidence="7" id="KW-0460">Magnesium</keyword>
<dbReference type="GO" id="GO:0050570">
    <property type="term" value="F:4-hydroxythreonine-4-phosphate dehydrogenase activity"/>
    <property type="evidence" value="ECO:0007669"/>
    <property type="project" value="UniProtKB-UniRule"/>
</dbReference>
<accession>A0A547PDH0</accession>
<dbReference type="EC" id="1.1.1.262" evidence="7"/>
<dbReference type="Pfam" id="PF04166">
    <property type="entry name" value="PdxA"/>
    <property type="match status" value="1"/>
</dbReference>
<keyword evidence="2 7" id="KW-0479">Metal-binding</keyword>
<dbReference type="GO" id="GO:0051287">
    <property type="term" value="F:NAD binding"/>
    <property type="evidence" value="ECO:0007669"/>
    <property type="project" value="InterPro"/>
</dbReference>
<keyword evidence="3 7" id="KW-0521">NADP</keyword>
<dbReference type="InterPro" id="IPR005255">
    <property type="entry name" value="PdxA_fam"/>
</dbReference>
<feature type="binding site" evidence="7">
    <location>
        <position position="289"/>
    </location>
    <ligand>
        <name>substrate</name>
    </ligand>
</feature>
<name>A0A547PDH0_9SPHN</name>
<dbReference type="EMBL" id="VHJK01000001">
    <property type="protein sequence ID" value="TRD12188.1"/>
    <property type="molecule type" value="Genomic_DNA"/>
</dbReference>
<dbReference type="AlphaFoldDB" id="A0A547PDH0"/>
<comment type="cofactor">
    <cofactor evidence="7">
        <name>Zn(2+)</name>
        <dbReference type="ChEBI" id="CHEBI:29105"/>
    </cofactor>
    <cofactor evidence="7">
        <name>Mg(2+)</name>
        <dbReference type="ChEBI" id="CHEBI:18420"/>
    </cofactor>
    <cofactor evidence="7">
        <name>Co(2+)</name>
        <dbReference type="ChEBI" id="CHEBI:48828"/>
    </cofactor>
    <text evidence="7">Binds 1 divalent metal cation per subunit. Can use ions such as Zn(2+), Mg(2+) or Co(2+).</text>
</comment>
<dbReference type="GO" id="GO:0008270">
    <property type="term" value="F:zinc ion binding"/>
    <property type="evidence" value="ECO:0007669"/>
    <property type="project" value="UniProtKB-UniRule"/>
</dbReference>
<feature type="binding site" evidence="7">
    <location>
        <position position="217"/>
    </location>
    <ligand>
        <name>a divalent metal cation</name>
        <dbReference type="ChEBI" id="CHEBI:60240"/>
        <note>ligand shared between dimeric partners</note>
    </ligand>
</feature>
<keyword evidence="7" id="KW-0170">Cobalt</keyword>
<comment type="pathway">
    <text evidence="7">Cofactor biosynthesis; pyridoxine 5'-phosphate biosynthesis; pyridoxine 5'-phosphate from D-erythrose 4-phosphate: step 4/5.</text>
</comment>
<dbReference type="GO" id="GO:0050897">
    <property type="term" value="F:cobalt ion binding"/>
    <property type="evidence" value="ECO:0007669"/>
    <property type="project" value="UniProtKB-UniRule"/>
</dbReference>
<dbReference type="PANTHER" id="PTHR30004:SF6">
    <property type="entry name" value="D-THREONATE 4-PHOSPHATE DEHYDROGENASE"/>
    <property type="match status" value="1"/>
</dbReference>
<dbReference type="UniPathway" id="UPA00244">
    <property type="reaction ID" value="UER00312"/>
</dbReference>
<dbReference type="SUPFAM" id="SSF53659">
    <property type="entry name" value="Isocitrate/Isopropylmalate dehydrogenase-like"/>
    <property type="match status" value="1"/>
</dbReference>
<comment type="subcellular location">
    <subcellularLocation>
        <location evidence="7">Cytoplasm</location>
    </subcellularLocation>
</comment>
<evidence type="ECO:0000256" key="5">
    <source>
        <dbReference type="ARBA" id="ARBA00023027"/>
    </source>
</evidence>
<organism evidence="8 9">
    <name type="scientific">Erythrobacter insulae</name>
    <dbReference type="NCBI Taxonomy" id="2584124"/>
    <lineage>
        <taxon>Bacteria</taxon>
        <taxon>Pseudomonadati</taxon>
        <taxon>Pseudomonadota</taxon>
        <taxon>Alphaproteobacteria</taxon>
        <taxon>Sphingomonadales</taxon>
        <taxon>Erythrobacteraceae</taxon>
        <taxon>Erythrobacter/Porphyrobacter group</taxon>
        <taxon>Erythrobacter</taxon>
    </lineage>
</organism>
<dbReference type="GO" id="GO:0005737">
    <property type="term" value="C:cytoplasm"/>
    <property type="evidence" value="ECO:0007669"/>
    <property type="project" value="UniProtKB-SubCell"/>
</dbReference>
<dbReference type="RefSeq" id="WP_142788461.1">
    <property type="nucleotide sequence ID" value="NZ_VHJK01000001.1"/>
</dbReference>
<evidence type="ECO:0000256" key="6">
    <source>
        <dbReference type="ARBA" id="ARBA00023096"/>
    </source>
</evidence>
<evidence type="ECO:0000256" key="3">
    <source>
        <dbReference type="ARBA" id="ARBA00022857"/>
    </source>
</evidence>
<dbReference type="Gene3D" id="3.40.718.10">
    <property type="entry name" value="Isopropylmalate Dehydrogenase"/>
    <property type="match status" value="1"/>
</dbReference>
<keyword evidence="9" id="KW-1185">Reference proteome</keyword>
<proteinExistence type="inferred from homology"/>
<evidence type="ECO:0000256" key="4">
    <source>
        <dbReference type="ARBA" id="ARBA00023002"/>
    </source>
</evidence>
<dbReference type="HAMAP" id="MF_00536">
    <property type="entry name" value="PdxA"/>
    <property type="match status" value="1"/>
</dbReference>
<feature type="binding site" evidence="7">
    <location>
        <position position="298"/>
    </location>
    <ligand>
        <name>substrate</name>
    </ligand>
</feature>
<dbReference type="InterPro" id="IPR037510">
    <property type="entry name" value="PdxA"/>
</dbReference>
<comment type="similarity">
    <text evidence="7">Belongs to the PdxA family.</text>
</comment>
<dbReference type="PANTHER" id="PTHR30004">
    <property type="entry name" value="4-HYDROXYTHREONINE-4-PHOSPHATE DEHYDROGENASE"/>
    <property type="match status" value="1"/>
</dbReference>
<evidence type="ECO:0000256" key="1">
    <source>
        <dbReference type="ARBA" id="ARBA00022490"/>
    </source>
</evidence>
<reference evidence="8 9" key="1">
    <citation type="submission" date="2019-06" db="EMBL/GenBank/DDBJ databases">
        <title>Erythrobacter insulae sp. nov., isolated from a tidal flat.</title>
        <authorList>
            <person name="Yoon J.-H."/>
        </authorList>
    </citation>
    <scope>NUCLEOTIDE SEQUENCE [LARGE SCALE GENOMIC DNA]</scope>
    <source>
        <strain evidence="8 9">JBTF-M21</strain>
    </source>
</reference>
<keyword evidence="4 7" id="KW-0560">Oxidoreductase</keyword>
<evidence type="ECO:0000256" key="7">
    <source>
        <dbReference type="HAMAP-Rule" id="MF_00536"/>
    </source>
</evidence>
<keyword evidence="1 7" id="KW-0963">Cytoplasm</keyword>
<keyword evidence="7" id="KW-0862">Zinc</keyword>
<feature type="binding site" evidence="7">
    <location>
        <position position="172"/>
    </location>
    <ligand>
        <name>a divalent metal cation</name>
        <dbReference type="ChEBI" id="CHEBI:60240"/>
        <note>ligand shared between dimeric partners</note>
    </ligand>
</feature>
<evidence type="ECO:0000313" key="9">
    <source>
        <dbReference type="Proteomes" id="UP000316343"/>
    </source>
</evidence>
<dbReference type="Proteomes" id="UP000316343">
    <property type="component" value="Unassembled WGS sequence"/>
</dbReference>